<accession>M4SRM5</accession>
<evidence type="ECO:0000256" key="1">
    <source>
        <dbReference type="ARBA" id="ARBA00002523"/>
    </source>
</evidence>
<sequence length="302" mass="32198">QIQHSMITKIKLVTEEKFKQETITATAAAKSAPATGTANTLTTKPGFATDSTSICNTACLGAKAEIAPITFPTTPVQLFTSDTTRDTCKEHKTATSWKQLSTDATLDAVCQASASNFDTSKLLLKLSYASLKKNQQLAKIILLLRASNDKSGDAAEAKAAYIVPAAIGSDPSSFDTNIIKFATQIEHTFTVRGNEIKGTLLKLAVSTGNANILTRLKGEAAKDAKITSAQAPVTTKELSDKCTAITDKAKCKSEDGCKYNEKDSKCEENPEKDPTRATNTNTTGSNSFVIHKAPLLIAVLLF</sequence>
<feature type="compositionally biased region" description="Basic and acidic residues" evidence="8">
    <location>
        <begin position="260"/>
        <end position="275"/>
    </location>
</feature>
<evidence type="ECO:0000256" key="5">
    <source>
        <dbReference type="ARBA" id="ARBA00023136"/>
    </source>
</evidence>
<keyword evidence="6" id="KW-0325">Glycoprotein</keyword>
<name>M4SRM5_9TRYP</name>
<comment type="function">
    <text evidence="1">VSG forms a coat on the surface of the parasite. The trypanosome evades the immune response of the host by expressing a series of antigenically distinct VSGs from an estimated 1000 VSG genes.</text>
</comment>
<comment type="subcellular location">
    <subcellularLocation>
        <location evidence="2">Cell membrane</location>
        <topology evidence="2">Lipid-anchor</topology>
        <topology evidence="2">GPI-anchor</topology>
    </subcellularLocation>
</comment>
<proteinExistence type="predicted"/>
<dbReference type="EMBL" id="KC611552">
    <property type="protein sequence ID" value="AGH58983.1"/>
    <property type="molecule type" value="Genomic_DNA"/>
</dbReference>
<reference evidence="9" key="1">
    <citation type="submission" date="2013-02" db="EMBL/GenBank/DDBJ databases">
        <authorList>
            <person name="Cross G.A.M."/>
            <person name="Kim H.-S."/>
            <person name="Wickstead B."/>
        </authorList>
    </citation>
    <scope>NUCLEOTIDE SEQUENCE</scope>
    <source>
        <strain evidence="9">Lister 427</strain>
    </source>
</reference>
<evidence type="ECO:0000256" key="2">
    <source>
        <dbReference type="ARBA" id="ARBA00004609"/>
    </source>
</evidence>
<evidence type="ECO:0000256" key="8">
    <source>
        <dbReference type="SAM" id="MobiDB-lite"/>
    </source>
</evidence>
<dbReference type="SUPFAM" id="SSF118251">
    <property type="entry name" value="Variant surface glycoprotein MITAT 1.2, VSG 221, C-terminal domain"/>
    <property type="match status" value="1"/>
</dbReference>
<feature type="non-terminal residue" evidence="9">
    <location>
        <position position="1"/>
    </location>
</feature>
<evidence type="ECO:0000256" key="4">
    <source>
        <dbReference type="ARBA" id="ARBA00022622"/>
    </source>
</evidence>
<reference evidence="9" key="2">
    <citation type="journal article" date="2014" name="Mol. Biochem. Parasitol.">
        <title>Capturing the variant surface glycoprotein repertoire (the VSGnome) of Trypanosoma brucei Lister 427.</title>
        <authorList>
            <person name="Cross G.A."/>
            <person name="Kim H.S."/>
            <person name="Wickstead B."/>
        </authorList>
    </citation>
    <scope>NUCLEOTIDE SEQUENCE</scope>
    <source>
        <strain evidence="9">Lister 427</strain>
    </source>
</reference>
<keyword evidence="3" id="KW-1003">Cell membrane</keyword>
<evidence type="ECO:0000256" key="7">
    <source>
        <dbReference type="ARBA" id="ARBA00023288"/>
    </source>
</evidence>
<dbReference type="InterPro" id="IPR027446">
    <property type="entry name" value="VSG_C_dom_sf"/>
</dbReference>
<keyword evidence="4" id="KW-0336">GPI-anchor</keyword>
<dbReference type="GO" id="GO:0098552">
    <property type="term" value="C:side of membrane"/>
    <property type="evidence" value="ECO:0007669"/>
    <property type="project" value="UniProtKB-KW"/>
</dbReference>
<dbReference type="AlphaFoldDB" id="M4SRM5"/>
<organism evidence="9">
    <name type="scientific">Trypanosoma brucei</name>
    <dbReference type="NCBI Taxonomy" id="5691"/>
    <lineage>
        <taxon>Eukaryota</taxon>
        <taxon>Discoba</taxon>
        <taxon>Euglenozoa</taxon>
        <taxon>Kinetoplastea</taxon>
        <taxon>Metakinetoplastina</taxon>
        <taxon>Trypanosomatida</taxon>
        <taxon>Trypanosomatidae</taxon>
        <taxon>Trypanosoma</taxon>
    </lineage>
</organism>
<dbReference type="VEuPathDB" id="TriTrypDB:Tb427_000522300"/>
<protein>
    <submittedName>
        <fullName evidence="9">Variant surface glycoprotein 2275</fullName>
    </submittedName>
</protein>
<evidence type="ECO:0000313" key="9">
    <source>
        <dbReference type="EMBL" id="AGH58983.1"/>
    </source>
</evidence>
<dbReference type="GO" id="GO:0005886">
    <property type="term" value="C:plasma membrane"/>
    <property type="evidence" value="ECO:0007669"/>
    <property type="project" value="UniProtKB-SubCell"/>
</dbReference>
<keyword evidence="5" id="KW-0472">Membrane</keyword>
<feature type="region of interest" description="Disordered" evidence="8">
    <location>
        <begin position="260"/>
        <end position="284"/>
    </location>
</feature>
<keyword evidence="7" id="KW-0449">Lipoprotein</keyword>
<evidence type="ECO:0000256" key="3">
    <source>
        <dbReference type="ARBA" id="ARBA00022475"/>
    </source>
</evidence>
<evidence type="ECO:0000256" key="6">
    <source>
        <dbReference type="ARBA" id="ARBA00023180"/>
    </source>
</evidence>